<evidence type="ECO:0000313" key="6">
    <source>
        <dbReference type="EMBL" id="KAK1352299.1"/>
    </source>
</evidence>
<protein>
    <recommendedName>
        <fullName evidence="8">Cation/H+ exchanger domain-containing protein</fullName>
    </recommendedName>
</protein>
<dbReference type="InterPro" id="IPR050794">
    <property type="entry name" value="CPA2_transporter"/>
</dbReference>
<accession>A0AAD8GPV3</accession>
<dbReference type="GO" id="GO:0012505">
    <property type="term" value="C:endomembrane system"/>
    <property type="evidence" value="ECO:0007669"/>
    <property type="project" value="TreeGrafter"/>
</dbReference>
<reference evidence="6" key="2">
    <citation type="submission" date="2023-05" db="EMBL/GenBank/DDBJ databases">
        <authorList>
            <person name="Schelkunov M.I."/>
        </authorList>
    </citation>
    <scope>NUCLEOTIDE SEQUENCE</scope>
    <source>
        <strain evidence="6">Hsosn_3</strain>
        <tissue evidence="6">Leaf</tissue>
    </source>
</reference>
<feature type="transmembrane region" description="Helical" evidence="5">
    <location>
        <begin position="7"/>
        <end position="27"/>
    </location>
</feature>
<gene>
    <name evidence="6" type="ORF">POM88_053563</name>
</gene>
<reference evidence="6" key="1">
    <citation type="submission" date="2023-02" db="EMBL/GenBank/DDBJ databases">
        <title>Genome of toxic invasive species Heracleum sosnowskyi carries increased number of genes despite the absence of recent whole-genome duplications.</title>
        <authorList>
            <person name="Schelkunov M."/>
            <person name="Shtratnikova V."/>
            <person name="Makarenko M."/>
            <person name="Klepikova A."/>
            <person name="Omelchenko D."/>
            <person name="Novikova G."/>
            <person name="Obukhova E."/>
            <person name="Bogdanov V."/>
            <person name="Penin A."/>
            <person name="Logacheva M."/>
        </authorList>
    </citation>
    <scope>NUCLEOTIDE SEQUENCE</scope>
    <source>
        <strain evidence="6">Hsosn_3</strain>
        <tissue evidence="6">Leaf</tissue>
    </source>
</reference>
<keyword evidence="7" id="KW-1185">Reference proteome</keyword>
<evidence type="ECO:0000256" key="4">
    <source>
        <dbReference type="ARBA" id="ARBA00023065"/>
    </source>
</evidence>
<evidence type="ECO:0000313" key="7">
    <source>
        <dbReference type="Proteomes" id="UP001237642"/>
    </source>
</evidence>
<sequence>MPPRESIALSLILSLRGQVELILFIHWTDLKIIRQPAYFILMVLVTTSVTAIALPLINLIYDPTRPYMINKRRNIQHNPPNAELRIVLSIHDEESVPGFISLLEVQDCNIQLRNSLVKALLPGLDRLKDTRA</sequence>
<feature type="transmembrane region" description="Helical" evidence="5">
    <location>
        <begin position="39"/>
        <end position="61"/>
    </location>
</feature>
<keyword evidence="5" id="KW-0472">Membrane</keyword>
<dbReference type="GO" id="GO:0006885">
    <property type="term" value="P:regulation of pH"/>
    <property type="evidence" value="ECO:0007669"/>
    <property type="project" value="TreeGrafter"/>
</dbReference>
<evidence type="ECO:0000256" key="2">
    <source>
        <dbReference type="ARBA" id="ARBA00022538"/>
    </source>
</evidence>
<dbReference type="PANTHER" id="PTHR32468">
    <property type="entry name" value="CATION/H + ANTIPORTER"/>
    <property type="match status" value="1"/>
</dbReference>
<keyword evidence="1" id="KW-0813">Transport</keyword>
<organism evidence="6 7">
    <name type="scientific">Heracleum sosnowskyi</name>
    <dbReference type="NCBI Taxonomy" id="360622"/>
    <lineage>
        <taxon>Eukaryota</taxon>
        <taxon>Viridiplantae</taxon>
        <taxon>Streptophyta</taxon>
        <taxon>Embryophyta</taxon>
        <taxon>Tracheophyta</taxon>
        <taxon>Spermatophyta</taxon>
        <taxon>Magnoliopsida</taxon>
        <taxon>eudicotyledons</taxon>
        <taxon>Gunneridae</taxon>
        <taxon>Pentapetalae</taxon>
        <taxon>asterids</taxon>
        <taxon>campanulids</taxon>
        <taxon>Apiales</taxon>
        <taxon>Apiaceae</taxon>
        <taxon>Apioideae</taxon>
        <taxon>apioid superclade</taxon>
        <taxon>Tordylieae</taxon>
        <taxon>Tordyliinae</taxon>
        <taxon>Heracleum</taxon>
    </lineage>
</organism>
<keyword evidence="5" id="KW-0812">Transmembrane</keyword>
<dbReference type="AlphaFoldDB" id="A0AAD8GPV3"/>
<dbReference type="Proteomes" id="UP001237642">
    <property type="component" value="Unassembled WGS sequence"/>
</dbReference>
<comment type="caution">
    <text evidence="6">The sequence shown here is derived from an EMBL/GenBank/DDBJ whole genome shotgun (WGS) entry which is preliminary data.</text>
</comment>
<name>A0AAD8GPV3_9APIA</name>
<keyword evidence="3" id="KW-0630">Potassium</keyword>
<proteinExistence type="predicted"/>
<evidence type="ECO:0000256" key="5">
    <source>
        <dbReference type="SAM" id="Phobius"/>
    </source>
</evidence>
<evidence type="ECO:0000256" key="1">
    <source>
        <dbReference type="ARBA" id="ARBA00022448"/>
    </source>
</evidence>
<dbReference type="EMBL" id="JAUIZM010000018">
    <property type="protein sequence ID" value="KAK1352299.1"/>
    <property type="molecule type" value="Genomic_DNA"/>
</dbReference>
<keyword evidence="5" id="KW-1133">Transmembrane helix</keyword>
<keyword evidence="4" id="KW-0406">Ion transport</keyword>
<evidence type="ECO:0000256" key="3">
    <source>
        <dbReference type="ARBA" id="ARBA00022958"/>
    </source>
</evidence>
<dbReference type="PANTHER" id="PTHR32468:SF109">
    <property type="entry name" value="CATION_H(+) ANTIPORTER 24-RELATED"/>
    <property type="match status" value="1"/>
</dbReference>
<dbReference type="GO" id="GO:0006813">
    <property type="term" value="P:potassium ion transport"/>
    <property type="evidence" value="ECO:0007669"/>
    <property type="project" value="UniProtKB-KW"/>
</dbReference>
<evidence type="ECO:0008006" key="8">
    <source>
        <dbReference type="Google" id="ProtNLM"/>
    </source>
</evidence>
<keyword evidence="2" id="KW-0633">Potassium transport</keyword>
<dbReference type="GO" id="GO:0098662">
    <property type="term" value="P:inorganic cation transmembrane transport"/>
    <property type="evidence" value="ECO:0007669"/>
    <property type="project" value="TreeGrafter"/>
</dbReference>